<evidence type="ECO:0000313" key="4">
    <source>
        <dbReference type="EMBL" id="RLV56922.1"/>
    </source>
</evidence>
<dbReference type="CDD" id="cd19946">
    <property type="entry name" value="GlpA-like_Fer2_BFD-like"/>
    <property type="match status" value="1"/>
</dbReference>
<dbReference type="Gene3D" id="3.50.50.60">
    <property type="entry name" value="FAD/NAD(P)-binding domain"/>
    <property type="match status" value="2"/>
</dbReference>
<protein>
    <submittedName>
        <fullName evidence="4">NAD(P)/FAD-dependent oxidoreductase</fullName>
    </submittedName>
</protein>
<dbReference type="Pfam" id="PF07992">
    <property type="entry name" value="Pyr_redox_2"/>
    <property type="match status" value="1"/>
</dbReference>
<evidence type="ECO:0000259" key="2">
    <source>
        <dbReference type="Pfam" id="PF04324"/>
    </source>
</evidence>
<dbReference type="Pfam" id="PF04324">
    <property type="entry name" value="Fer2_BFD"/>
    <property type="match status" value="1"/>
</dbReference>
<accession>A0A3L8PSG6</accession>
<dbReference type="PIRSF" id="PIRSF037495">
    <property type="entry name" value="Opine_OX_OoxA/HcnB"/>
    <property type="match status" value="1"/>
</dbReference>
<name>A0A3L8PSG6_9ACTN</name>
<dbReference type="PANTHER" id="PTHR42949:SF3">
    <property type="entry name" value="ANAEROBIC GLYCEROL-3-PHOSPHATE DEHYDROGENASE SUBUNIT B"/>
    <property type="match status" value="1"/>
</dbReference>
<proteinExistence type="predicted"/>
<dbReference type="PANTHER" id="PTHR42949">
    <property type="entry name" value="ANAEROBIC GLYCEROL-3-PHOSPHATE DEHYDROGENASE SUBUNIT B"/>
    <property type="match status" value="1"/>
</dbReference>
<evidence type="ECO:0000256" key="1">
    <source>
        <dbReference type="ARBA" id="ARBA00023002"/>
    </source>
</evidence>
<dbReference type="InterPro" id="IPR051691">
    <property type="entry name" value="Metab_Enz_Cyan_OpOx_G3PDH"/>
</dbReference>
<dbReference type="InterPro" id="IPR023753">
    <property type="entry name" value="FAD/NAD-binding_dom"/>
</dbReference>
<dbReference type="InterPro" id="IPR007419">
    <property type="entry name" value="BFD-like_2Fe2S-bd_dom"/>
</dbReference>
<keyword evidence="5" id="KW-1185">Reference proteome</keyword>
<organism evidence="4 5">
    <name type="scientific">Aeromicrobium phragmitis</name>
    <dbReference type="NCBI Taxonomy" id="2478914"/>
    <lineage>
        <taxon>Bacteria</taxon>
        <taxon>Bacillati</taxon>
        <taxon>Actinomycetota</taxon>
        <taxon>Actinomycetes</taxon>
        <taxon>Propionibacteriales</taxon>
        <taxon>Nocardioidaceae</taxon>
        <taxon>Aeromicrobium</taxon>
    </lineage>
</organism>
<dbReference type="GO" id="GO:0016491">
    <property type="term" value="F:oxidoreductase activity"/>
    <property type="evidence" value="ECO:0007669"/>
    <property type="project" value="UniProtKB-KW"/>
</dbReference>
<evidence type="ECO:0000259" key="3">
    <source>
        <dbReference type="Pfam" id="PF07992"/>
    </source>
</evidence>
<dbReference type="AlphaFoldDB" id="A0A3L8PSG6"/>
<dbReference type="Proteomes" id="UP000282515">
    <property type="component" value="Unassembled WGS sequence"/>
</dbReference>
<sequence>MTDILVIGAGPAGLAAAAAARRRGATVRVIDSAERTGGQYWRHLPESRPAGREAVLHHQWNTYQSLRQALEFDPGCTIDTETQVWAVERRADGTLRVNLASGDVDGTRATESVVPDRLILATGAHDRALPVPGWTLPGVFTAGAAQAMAKGERIAVGDRVVVAGSGPFLFPVTASLGQAGARVVGVFEASRPSRMARHWLARPWELAGASHKVSELAGYVAHHVRGRVPYRTGYGVVEIHGTARVEAVTVARLDADWAPVLGTERRIDCDAVCLGHGFTPRLELAVAAGCELTDERFVRVDGEQRTSVDGVFAAGEITAIGGVDLALAEGEIAGWVAAGGSTADAPVRSARRARDRFTRFAERIATAHRIGASWSSWLQDDTIVCRCEEVDAGTLNRVAESTASVGLRSLKLTTRAGLGLCQGRICGRTVEQLLAGASGCTAFADGTTTDRRPIAAPLRIGDLARAPQSTETSPHQIP</sequence>
<gene>
    <name evidence="4" type="ORF">D9V41_03905</name>
</gene>
<dbReference type="PRINTS" id="PR00411">
    <property type="entry name" value="PNDRDTASEI"/>
</dbReference>
<reference evidence="4 5" key="1">
    <citation type="submission" date="2018-10" db="EMBL/GenBank/DDBJ databases">
        <title>Aeromicrobium sp. 9W16Y-2 whole genome shotgun sequence.</title>
        <authorList>
            <person name="Li F."/>
        </authorList>
    </citation>
    <scope>NUCLEOTIDE SEQUENCE [LARGE SCALE GENOMIC DNA]</scope>
    <source>
        <strain evidence="4 5">9W16Y-2</strain>
    </source>
</reference>
<dbReference type="Gene3D" id="1.10.10.1100">
    <property type="entry name" value="BFD-like [2Fe-2S]-binding domain"/>
    <property type="match status" value="1"/>
</dbReference>
<evidence type="ECO:0000313" key="5">
    <source>
        <dbReference type="Proteomes" id="UP000282515"/>
    </source>
</evidence>
<comment type="caution">
    <text evidence="4">The sequence shown here is derived from an EMBL/GenBank/DDBJ whole genome shotgun (WGS) entry which is preliminary data.</text>
</comment>
<feature type="domain" description="BFD-like [2Fe-2S]-binding" evidence="2">
    <location>
        <begin position="383"/>
        <end position="435"/>
    </location>
</feature>
<keyword evidence="1" id="KW-0560">Oxidoreductase</keyword>
<dbReference type="InterPro" id="IPR036188">
    <property type="entry name" value="FAD/NAD-bd_sf"/>
</dbReference>
<dbReference type="OrthoDB" id="9801699at2"/>
<feature type="domain" description="FAD/NAD(P)-binding" evidence="3">
    <location>
        <begin position="3"/>
        <end position="329"/>
    </location>
</feature>
<dbReference type="EMBL" id="RDBF01000002">
    <property type="protein sequence ID" value="RLV56922.1"/>
    <property type="molecule type" value="Genomic_DNA"/>
</dbReference>
<dbReference type="InterPro" id="IPR041854">
    <property type="entry name" value="BFD-like_2Fe2S-bd_dom_sf"/>
</dbReference>
<dbReference type="PRINTS" id="PR00368">
    <property type="entry name" value="FADPNR"/>
</dbReference>
<dbReference type="SUPFAM" id="SSF51905">
    <property type="entry name" value="FAD/NAD(P)-binding domain"/>
    <property type="match status" value="1"/>
</dbReference>
<dbReference type="InterPro" id="IPR017224">
    <property type="entry name" value="Opine_Oxase_asu/HCN_bsu"/>
</dbReference>
<dbReference type="RefSeq" id="WP_121793223.1">
    <property type="nucleotide sequence ID" value="NZ_RDBF01000002.1"/>
</dbReference>